<dbReference type="OrthoDB" id="6365487at2"/>
<evidence type="ECO:0000256" key="1">
    <source>
        <dbReference type="SAM" id="SignalP"/>
    </source>
</evidence>
<organism evidence="2 3">
    <name type="scientific">Aquisalimonas asiatica</name>
    <dbReference type="NCBI Taxonomy" id="406100"/>
    <lineage>
        <taxon>Bacteria</taxon>
        <taxon>Pseudomonadati</taxon>
        <taxon>Pseudomonadota</taxon>
        <taxon>Gammaproteobacteria</taxon>
        <taxon>Chromatiales</taxon>
        <taxon>Ectothiorhodospiraceae</taxon>
        <taxon>Aquisalimonas</taxon>
    </lineage>
</organism>
<gene>
    <name evidence="2" type="ORF">SAMN04488052_1014</name>
</gene>
<dbReference type="EMBL" id="FOEG01000001">
    <property type="protein sequence ID" value="SEO42264.1"/>
    <property type="molecule type" value="Genomic_DNA"/>
</dbReference>
<dbReference type="Proteomes" id="UP000199657">
    <property type="component" value="Unassembled WGS sequence"/>
</dbReference>
<reference evidence="2 3" key="1">
    <citation type="submission" date="2016-10" db="EMBL/GenBank/DDBJ databases">
        <authorList>
            <person name="de Groot N.N."/>
        </authorList>
    </citation>
    <scope>NUCLEOTIDE SEQUENCE [LARGE SCALE GENOMIC DNA]</scope>
    <source>
        <strain evidence="2 3">CGMCC 1.6291</strain>
    </source>
</reference>
<protein>
    <recommendedName>
        <fullName evidence="4">LTXXQ motif family protein</fullName>
    </recommendedName>
</protein>
<evidence type="ECO:0000313" key="2">
    <source>
        <dbReference type="EMBL" id="SEO42264.1"/>
    </source>
</evidence>
<evidence type="ECO:0000313" key="3">
    <source>
        <dbReference type="Proteomes" id="UP000199657"/>
    </source>
</evidence>
<evidence type="ECO:0008006" key="4">
    <source>
        <dbReference type="Google" id="ProtNLM"/>
    </source>
</evidence>
<dbReference type="AlphaFoldDB" id="A0A1H8PKM4"/>
<keyword evidence="1" id="KW-0732">Signal</keyword>
<feature type="signal peptide" evidence="1">
    <location>
        <begin position="1"/>
        <end position="23"/>
    </location>
</feature>
<feature type="chain" id="PRO_5011749256" description="LTXXQ motif family protein" evidence="1">
    <location>
        <begin position="24"/>
        <end position="180"/>
    </location>
</feature>
<keyword evidence="3" id="KW-1185">Reference proteome</keyword>
<dbReference type="RefSeq" id="WP_091638850.1">
    <property type="nucleotide sequence ID" value="NZ_FOEG01000001.1"/>
</dbReference>
<sequence length="180" mass="20584">MLKRISILIVAVMALAGFTAAKALDDATIDQWLGSMSELQSWAATQDDVDDEFDAPERIDDMDFEAMLAETAREHEEIQTIIRRHGYENEDEWAAAGSRILRATMASEMRMTSGKQEEMEQALREIDEHPQLSDEQKERMRQQIEQQMAAFAGLFEDVPDEDIEAVQRRRDAIMDVMDAD</sequence>
<proteinExistence type="predicted"/>
<accession>A0A1H8PKM4</accession>
<name>A0A1H8PKM4_9GAMM</name>